<evidence type="ECO:0000313" key="2">
    <source>
        <dbReference type="Proteomes" id="UP001432401"/>
    </source>
</evidence>
<reference evidence="1 2" key="1">
    <citation type="submission" date="2024-06" db="EMBL/GenBank/DDBJ databases">
        <authorList>
            <person name="Bataeva Y.V."/>
            <person name="Grigorian L.N."/>
            <person name="Solomentsev V.I."/>
        </authorList>
    </citation>
    <scope>NUCLEOTIDE SEQUENCE [LARGE SCALE GENOMIC DNA]</scope>
    <source>
        <strain evidence="2">SCPM-O-B-12605 (RCAM04882)</strain>
    </source>
</reference>
<accession>A0ABV1ZZA2</accession>
<organism evidence="1 2">
    <name type="scientific">Nocardiopsis tropica</name>
    <dbReference type="NCBI Taxonomy" id="109330"/>
    <lineage>
        <taxon>Bacteria</taxon>
        <taxon>Bacillati</taxon>
        <taxon>Actinomycetota</taxon>
        <taxon>Actinomycetes</taxon>
        <taxon>Streptosporangiales</taxon>
        <taxon>Nocardiopsidaceae</taxon>
        <taxon>Nocardiopsis</taxon>
    </lineage>
</organism>
<dbReference type="Proteomes" id="UP001432401">
    <property type="component" value="Unassembled WGS sequence"/>
</dbReference>
<comment type="caution">
    <text evidence="1">The sequence shown here is derived from an EMBL/GenBank/DDBJ whole genome shotgun (WGS) entry which is preliminary data.</text>
</comment>
<name>A0ABV1ZZA2_9ACTN</name>
<proteinExistence type="predicted"/>
<keyword evidence="2" id="KW-1185">Reference proteome</keyword>
<dbReference type="RefSeq" id="WP_352984547.1">
    <property type="nucleotide sequence ID" value="NZ_JBEQNA010000011.1"/>
</dbReference>
<protein>
    <submittedName>
        <fullName evidence="1">Uncharacterized protein</fullName>
    </submittedName>
</protein>
<dbReference type="EMBL" id="JBEQNB010000009">
    <property type="protein sequence ID" value="MES0835634.1"/>
    <property type="molecule type" value="Genomic_DNA"/>
</dbReference>
<sequence length="89" mass="9590">MALQELMEVLGGLGVTVIFKSDHERLALGEEPWTLVFSGPGLGEDSFIRVDGASLRECMEFALGELGQIEGIGSLPSHLNSENIFGKEI</sequence>
<evidence type="ECO:0000313" key="1">
    <source>
        <dbReference type="EMBL" id="MES0835634.1"/>
    </source>
</evidence>
<gene>
    <name evidence="1" type="ORF">ABUK86_17790</name>
</gene>